<dbReference type="Proteomes" id="UP000078343">
    <property type="component" value="Unassembled WGS sequence"/>
</dbReference>
<accession>A0A178Z9M5</accession>
<protein>
    <submittedName>
        <fullName evidence="2">Uncharacterized protein</fullName>
    </submittedName>
</protein>
<reference evidence="2 3" key="1">
    <citation type="submission" date="2016-04" db="EMBL/GenBank/DDBJ databases">
        <title>Draft genome of Fonsecaea erecta CBS 125763.</title>
        <authorList>
            <person name="Weiss V.A."/>
            <person name="Vicente V.A."/>
            <person name="Raittz R.T."/>
            <person name="Moreno L.F."/>
            <person name="De Souza E.M."/>
            <person name="Pedrosa F.O."/>
            <person name="Steffens M.B."/>
            <person name="Faoro H."/>
            <person name="Tadra-Sfeir M.Z."/>
            <person name="Najafzadeh M.J."/>
            <person name="Felipe M.S."/>
            <person name="Teixeira M."/>
            <person name="Sun J."/>
            <person name="Xi L."/>
            <person name="Gomes R."/>
            <person name="De Azevedo C.M."/>
            <person name="Salgado C.G."/>
            <person name="Da Silva M.B."/>
            <person name="Nascimento M.F."/>
            <person name="Queiroz-Telles F."/>
            <person name="Attili D.S."/>
            <person name="Gorbushina A."/>
        </authorList>
    </citation>
    <scope>NUCLEOTIDE SEQUENCE [LARGE SCALE GENOMIC DNA]</scope>
    <source>
        <strain evidence="2 3">CBS 125763</strain>
    </source>
</reference>
<gene>
    <name evidence="2" type="ORF">AYL99_09927</name>
</gene>
<dbReference type="AlphaFoldDB" id="A0A178Z9M5"/>
<feature type="region of interest" description="Disordered" evidence="1">
    <location>
        <begin position="249"/>
        <end position="269"/>
    </location>
</feature>
<evidence type="ECO:0000256" key="1">
    <source>
        <dbReference type="SAM" id="MobiDB-lite"/>
    </source>
</evidence>
<sequence>MAVAQDKVISINPDYVPRSEAGTTITTTVPESLRTVFDFNGTSMTSCPTGVTCQPNVLVETVRAYPTTITVTNIKTITEKTTLREIFTSVIVEVIPSVVALEGICHGVTTSTYATPFTLLVEQNFTTTDFYLSRSTTTTTSTSTFNITDRQACTLEMPQPSSPPGPVISNPAPVISGQVPLPISSDPAASAASAASAAAESSASAAAEASASAASAASAAAEASASAASAASAAAEASASAASAASAAAEASASASSSAPAESPSPSGS</sequence>
<comment type="caution">
    <text evidence="2">The sequence shown here is derived from an EMBL/GenBank/DDBJ whole genome shotgun (WGS) entry which is preliminary data.</text>
</comment>
<keyword evidence="3" id="KW-1185">Reference proteome</keyword>
<organism evidence="2 3">
    <name type="scientific">Fonsecaea erecta</name>
    <dbReference type="NCBI Taxonomy" id="1367422"/>
    <lineage>
        <taxon>Eukaryota</taxon>
        <taxon>Fungi</taxon>
        <taxon>Dikarya</taxon>
        <taxon>Ascomycota</taxon>
        <taxon>Pezizomycotina</taxon>
        <taxon>Eurotiomycetes</taxon>
        <taxon>Chaetothyriomycetidae</taxon>
        <taxon>Chaetothyriales</taxon>
        <taxon>Herpotrichiellaceae</taxon>
        <taxon>Fonsecaea</taxon>
    </lineage>
</organism>
<dbReference type="GeneID" id="30014095"/>
<proteinExistence type="predicted"/>
<evidence type="ECO:0000313" key="3">
    <source>
        <dbReference type="Proteomes" id="UP000078343"/>
    </source>
</evidence>
<dbReference type="EMBL" id="LVYI01000010">
    <property type="protein sequence ID" value="OAP55775.1"/>
    <property type="molecule type" value="Genomic_DNA"/>
</dbReference>
<evidence type="ECO:0000313" key="2">
    <source>
        <dbReference type="EMBL" id="OAP55775.1"/>
    </source>
</evidence>
<name>A0A178Z9M5_9EURO</name>
<dbReference type="RefSeq" id="XP_018689142.1">
    <property type="nucleotide sequence ID" value="XM_018841433.1"/>
</dbReference>